<dbReference type="EMBL" id="JAFJMO010000005">
    <property type="protein sequence ID" value="KAJ8276727.1"/>
    <property type="molecule type" value="Genomic_DNA"/>
</dbReference>
<dbReference type="Proteomes" id="UP001152803">
    <property type="component" value="Unassembled WGS sequence"/>
</dbReference>
<proteinExistence type="predicted"/>
<dbReference type="AlphaFoldDB" id="A0A9Q1I2Z0"/>
<keyword evidence="2" id="KW-1185">Reference proteome</keyword>
<name>A0A9Q1I2Z0_CONCO</name>
<sequence>MEALVSALMGARAGGGVQIAQAQHVSRGHGIQEVRRQEVRAFPAAAGGPVHSLGDGLSCSQDKLRADRKQAQGIHPETVRDMNAIDWQPTLHLAVKISFFRKTYFTVHTWATDGI</sequence>
<accession>A0A9Q1I2Z0</accession>
<evidence type="ECO:0000313" key="2">
    <source>
        <dbReference type="Proteomes" id="UP001152803"/>
    </source>
</evidence>
<evidence type="ECO:0000313" key="1">
    <source>
        <dbReference type="EMBL" id="KAJ8276727.1"/>
    </source>
</evidence>
<gene>
    <name evidence="1" type="ORF">COCON_G00084790</name>
</gene>
<organism evidence="1 2">
    <name type="scientific">Conger conger</name>
    <name type="common">Conger eel</name>
    <name type="synonym">Muraena conger</name>
    <dbReference type="NCBI Taxonomy" id="82655"/>
    <lineage>
        <taxon>Eukaryota</taxon>
        <taxon>Metazoa</taxon>
        <taxon>Chordata</taxon>
        <taxon>Craniata</taxon>
        <taxon>Vertebrata</taxon>
        <taxon>Euteleostomi</taxon>
        <taxon>Actinopterygii</taxon>
        <taxon>Neopterygii</taxon>
        <taxon>Teleostei</taxon>
        <taxon>Anguilliformes</taxon>
        <taxon>Congridae</taxon>
        <taxon>Conger</taxon>
    </lineage>
</organism>
<comment type="caution">
    <text evidence="1">The sequence shown here is derived from an EMBL/GenBank/DDBJ whole genome shotgun (WGS) entry which is preliminary data.</text>
</comment>
<reference evidence="1" key="1">
    <citation type="journal article" date="2023" name="Science">
        <title>Genome structures resolve the early diversification of teleost fishes.</title>
        <authorList>
            <person name="Parey E."/>
            <person name="Louis A."/>
            <person name="Montfort J."/>
            <person name="Bouchez O."/>
            <person name="Roques C."/>
            <person name="Iampietro C."/>
            <person name="Lluch J."/>
            <person name="Castinel A."/>
            <person name="Donnadieu C."/>
            <person name="Desvignes T."/>
            <person name="Floi Bucao C."/>
            <person name="Jouanno E."/>
            <person name="Wen M."/>
            <person name="Mejri S."/>
            <person name="Dirks R."/>
            <person name="Jansen H."/>
            <person name="Henkel C."/>
            <person name="Chen W.J."/>
            <person name="Zahm M."/>
            <person name="Cabau C."/>
            <person name="Klopp C."/>
            <person name="Thompson A.W."/>
            <person name="Robinson-Rechavi M."/>
            <person name="Braasch I."/>
            <person name="Lecointre G."/>
            <person name="Bobe J."/>
            <person name="Postlethwait J.H."/>
            <person name="Berthelot C."/>
            <person name="Roest Crollius H."/>
            <person name="Guiguen Y."/>
        </authorList>
    </citation>
    <scope>NUCLEOTIDE SEQUENCE</scope>
    <source>
        <tissue evidence="1">Blood</tissue>
    </source>
</reference>
<protein>
    <submittedName>
        <fullName evidence="1">Uncharacterized protein</fullName>
    </submittedName>
</protein>